<dbReference type="Pfam" id="PF00654">
    <property type="entry name" value="Voltage_CLC"/>
    <property type="match status" value="1"/>
</dbReference>
<dbReference type="PROSITE" id="PS51371">
    <property type="entry name" value="CBS"/>
    <property type="match status" value="2"/>
</dbReference>
<dbReference type="SUPFAM" id="SSF54631">
    <property type="entry name" value="CBS-domain pair"/>
    <property type="match status" value="1"/>
</dbReference>
<keyword evidence="5" id="KW-0406">Ion transport</keyword>
<evidence type="ECO:0000259" key="12">
    <source>
        <dbReference type="PROSITE" id="PS51371"/>
    </source>
</evidence>
<feature type="transmembrane region" description="Helical" evidence="11">
    <location>
        <begin position="331"/>
        <end position="352"/>
    </location>
</feature>
<evidence type="ECO:0000256" key="8">
    <source>
        <dbReference type="ARBA" id="ARBA00023214"/>
    </source>
</evidence>
<keyword evidence="3 11" id="KW-0812">Transmembrane</keyword>
<feature type="transmembrane region" description="Helical" evidence="11">
    <location>
        <begin position="38"/>
        <end position="71"/>
    </location>
</feature>
<evidence type="ECO:0000256" key="2">
    <source>
        <dbReference type="ARBA" id="ARBA00022448"/>
    </source>
</evidence>
<feature type="transmembrane region" description="Helical" evidence="11">
    <location>
        <begin position="212"/>
        <end position="231"/>
    </location>
</feature>
<dbReference type="InterPro" id="IPR050368">
    <property type="entry name" value="ClC-type_chloride_channel"/>
</dbReference>
<keyword evidence="7" id="KW-0869">Chloride channel</keyword>
<dbReference type="SMART" id="SM00116">
    <property type="entry name" value="CBS"/>
    <property type="match status" value="2"/>
</dbReference>
<evidence type="ECO:0000313" key="13">
    <source>
        <dbReference type="EMBL" id="WAL58269.1"/>
    </source>
</evidence>
<dbReference type="InterPro" id="IPR001807">
    <property type="entry name" value="ClC"/>
</dbReference>
<dbReference type="PRINTS" id="PR00762">
    <property type="entry name" value="CLCHANNEL"/>
</dbReference>
<dbReference type="GO" id="GO:0034707">
    <property type="term" value="C:chloride channel complex"/>
    <property type="evidence" value="ECO:0007669"/>
    <property type="project" value="UniProtKB-KW"/>
</dbReference>
<evidence type="ECO:0000256" key="9">
    <source>
        <dbReference type="ARBA" id="ARBA00023303"/>
    </source>
</evidence>
<evidence type="ECO:0000256" key="11">
    <source>
        <dbReference type="SAM" id="Phobius"/>
    </source>
</evidence>
<feature type="domain" description="CBS" evidence="12">
    <location>
        <begin position="560"/>
        <end position="621"/>
    </location>
</feature>
<feature type="transmembrane region" description="Helical" evidence="11">
    <location>
        <begin position="394"/>
        <end position="416"/>
    </location>
</feature>
<dbReference type="Gene3D" id="3.10.580.10">
    <property type="entry name" value="CBS-domain"/>
    <property type="match status" value="1"/>
</dbReference>
<dbReference type="PANTHER" id="PTHR43427">
    <property type="entry name" value="CHLORIDE CHANNEL PROTEIN CLC-E"/>
    <property type="match status" value="1"/>
</dbReference>
<dbReference type="InterPro" id="IPR014743">
    <property type="entry name" value="Cl-channel_core"/>
</dbReference>
<keyword evidence="4 11" id="KW-1133">Transmembrane helix</keyword>
<dbReference type="PANTHER" id="PTHR43427:SF6">
    <property type="entry name" value="CHLORIDE CHANNEL PROTEIN CLC-E"/>
    <property type="match status" value="1"/>
</dbReference>
<keyword evidence="8" id="KW-0868">Chloride</keyword>
<keyword evidence="2" id="KW-0813">Transport</keyword>
<feature type="domain" description="CBS" evidence="12">
    <location>
        <begin position="479"/>
        <end position="535"/>
    </location>
</feature>
<dbReference type="InterPro" id="IPR000644">
    <property type="entry name" value="CBS_dom"/>
</dbReference>
<keyword evidence="6 11" id="KW-0472">Membrane</keyword>
<dbReference type="Pfam" id="PF00571">
    <property type="entry name" value="CBS"/>
    <property type="match status" value="2"/>
</dbReference>
<proteinExistence type="predicted"/>
<keyword evidence="14" id="KW-1185">Reference proteome</keyword>
<dbReference type="AlphaFoldDB" id="A0A9E8Z864"/>
<evidence type="ECO:0000256" key="6">
    <source>
        <dbReference type="ARBA" id="ARBA00023136"/>
    </source>
</evidence>
<dbReference type="Gene3D" id="1.10.3080.10">
    <property type="entry name" value="Clc chloride channel"/>
    <property type="match status" value="1"/>
</dbReference>
<evidence type="ECO:0000256" key="4">
    <source>
        <dbReference type="ARBA" id="ARBA00022989"/>
    </source>
</evidence>
<dbReference type="KEGG" id="tsin:OXH18_13850"/>
<name>A0A9E8Z864_9CYAN</name>
<feature type="transmembrane region" description="Helical" evidence="11">
    <location>
        <begin position="423"/>
        <end position="440"/>
    </location>
</feature>
<comment type="subcellular location">
    <subcellularLocation>
        <location evidence="1">Membrane</location>
        <topology evidence="1">Multi-pass membrane protein</topology>
    </subcellularLocation>
</comment>
<evidence type="ECO:0000256" key="7">
    <source>
        <dbReference type="ARBA" id="ARBA00023173"/>
    </source>
</evidence>
<organism evidence="13 14">
    <name type="scientific">Thermocoleostomius sinensis A174</name>
    <dbReference type="NCBI Taxonomy" id="2016057"/>
    <lineage>
        <taxon>Bacteria</taxon>
        <taxon>Bacillati</taxon>
        <taxon>Cyanobacteriota</taxon>
        <taxon>Cyanophyceae</taxon>
        <taxon>Oculatellales</taxon>
        <taxon>Oculatellaceae</taxon>
        <taxon>Thermocoleostomius</taxon>
    </lineage>
</organism>
<dbReference type="CDD" id="cd00400">
    <property type="entry name" value="Voltage_gated_ClC"/>
    <property type="match status" value="1"/>
</dbReference>
<feature type="transmembrane region" description="Helical" evidence="11">
    <location>
        <begin position="251"/>
        <end position="270"/>
    </location>
</feature>
<feature type="transmembrane region" description="Helical" evidence="11">
    <location>
        <begin position="83"/>
        <end position="103"/>
    </location>
</feature>
<evidence type="ECO:0000256" key="1">
    <source>
        <dbReference type="ARBA" id="ARBA00004141"/>
    </source>
</evidence>
<dbReference type="SUPFAM" id="SSF81340">
    <property type="entry name" value="Clc chloride channel"/>
    <property type="match status" value="1"/>
</dbReference>
<dbReference type="InterPro" id="IPR046342">
    <property type="entry name" value="CBS_dom_sf"/>
</dbReference>
<gene>
    <name evidence="13" type="ORF">OXH18_13850</name>
</gene>
<evidence type="ECO:0000313" key="14">
    <source>
        <dbReference type="Proteomes" id="UP001163152"/>
    </source>
</evidence>
<dbReference type="GO" id="GO:0005254">
    <property type="term" value="F:chloride channel activity"/>
    <property type="evidence" value="ECO:0007669"/>
    <property type="project" value="UniProtKB-KW"/>
</dbReference>
<protein>
    <submittedName>
        <fullName evidence="13">Chloride channel protein</fullName>
    </submittedName>
</protein>
<dbReference type="RefSeq" id="WP_268607673.1">
    <property type="nucleotide sequence ID" value="NZ_CP113797.1"/>
</dbReference>
<dbReference type="EMBL" id="CP113797">
    <property type="protein sequence ID" value="WAL58269.1"/>
    <property type="molecule type" value="Genomic_DNA"/>
</dbReference>
<dbReference type="Proteomes" id="UP001163152">
    <property type="component" value="Chromosome"/>
</dbReference>
<sequence>MTATTPQPNILPSLGAKIPSLSDRLTSLLNRLQPAPEVLVFFSALMIGGGAGLAIVLFRSLISLFHALAFVEVLGYLSQWGAWTLASIPPLGGLLIGILRWWFPTLLGQDLTALLSNTRVQPFSPLRSLVKMLAAAISLGTGASLGPEGPSVEIGSSVGVLLGQTFQVSRERYRLLLGAGAAAGFAAGFNAPIAGVFFAIEVILGTRFATPAASLILLSAVISSLIAQSLLGAHPAFDLPTYQFMNSWECLNYFGLGILASFVSIIYRRSIRFAQVCFQGELMDSIGIGKLPSLIQPLIGGIIVGLLALKLPQILGIGYGVLEVILQGEQFSLQFLCVLLVAKLVVTAICLGSGLVGGIFAPAMFLRACLGGAYGNFLLTIWPNAEIAPPPAYALVGMAAVLAGSVKAPLTAILLLFEMTRNYLIILPLMAAVGISVWVVDLMQSDPSNRELNLPQMGVNLQNQDEMELLRNIAVSALMSRDYFALPASMPLIHAGQTMLQNKCHTALVVNNTGQLVGVVTLADIRRKITQIVTEQSQSLDEISRSTNQDSFQQTLEEICTTEVLYTYEDESVATALERMGTRGLYLLPVVDKDNPRTVVGIIQRNQVELASNLVMTQAALAMISPQEPTTVKASN</sequence>
<accession>A0A9E8Z864</accession>
<keyword evidence="10" id="KW-0129">CBS domain</keyword>
<feature type="transmembrane region" description="Helical" evidence="11">
    <location>
        <begin position="175"/>
        <end position="200"/>
    </location>
</feature>
<feature type="transmembrane region" description="Helical" evidence="11">
    <location>
        <begin position="291"/>
        <end position="311"/>
    </location>
</feature>
<reference evidence="13" key="1">
    <citation type="submission" date="2022-12" db="EMBL/GenBank/DDBJ databases">
        <title>Polyphasic identification of a Novel Hot-Spring Cyanobacterium Ocullathermofonsia sinensis gen nov. sp. nov. and Genomic Insights on its Adaptations to the Thermal Habitat.</title>
        <authorList>
            <person name="Daroch M."/>
            <person name="Tang J."/>
            <person name="Jiang Y."/>
        </authorList>
    </citation>
    <scope>NUCLEOTIDE SEQUENCE</scope>
    <source>
        <strain evidence="13">PKUAC-SCTA174</strain>
    </source>
</reference>
<evidence type="ECO:0000256" key="3">
    <source>
        <dbReference type="ARBA" id="ARBA00022692"/>
    </source>
</evidence>
<keyword evidence="9" id="KW-0407">Ion channel</keyword>
<evidence type="ECO:0000256" key="10">
    <source>
        <dbReference type="PROSITE-ProRule" id="PRU00703"/>
    </source>
</evidence>
<evidence type="ECO:0000256" key="5">
    <source>
        <dbReference type="ARBA" id="ARBA00023065"/>
    </source>
</evidence>